<evidence type="ECO:0000256" key="2">
    <source>
        <dbReference type="ARBA" id="ARBA00022448"/>
    </source>
</evidence>
<proteinExistence type="inferred from homology"/>
<keyword evidence="2" id="KW-0813">Transport</keyword>
<reference evidence="4 5" key="1">
    <citation type="journal article" date="2012" name="BMC Genomics">
        <title>Comparative genomics of the classical Bordetella subspecies: the evolution and exchange of virulence-associated diversity amongst closely related pathogens.</title>
        <authorList>
            <person name="Park J."/>
            <person name="Zhang Y."/>
            <person name="Buboltz A.M."/>
            <person name="Zhang X."/>
            <person name="Schuster S.C."/>
            <person name="Ahuja U."/>
            <person name="Liu M."/>
            <person name="Miller J.F."/>
            <person name="Sebaihia M."/>
            <person name="Bentley S.D."/>
            <person name="Parkhill J."/>
            <person name="Harvill E.T."/>
        </authorList>
    </citation>
    <scope>NUCLEOTIDE SEQUENCE [LARGE SCALE GENOMIC DNA]</scope>
    <source>
        <strain evidence="4 5">253</strain>
    </source>
</reference>
<dbReference type="PANTHER" id="PTHR33376">
    <property type="match status" value="1"/>
</dbReference>
<keyword evidence="3" id="KW-0732">Signal</keyword>
<dbReference type="AlphaFoldDB" id="A0A0C6P9Q3"/>
<evidence type="ECO:0000313" key="5">
    <source>
        <dbReference type="Proteomes" id="UP000007564"/>
    </source>
</evidence>
<dbReference type="CDD" id="cd13603">
    <property type="entry name" value="PBP2_TRAP_Siap_TeaA_like"/>
    <property type="match status" value="1"/>
</dbReference>
<dbReference type="EMBL" id="HE965806">
    <property type="protein sequence ID" value="CCJ54819.1"/>
    <property type="molecule type" value="Genomic_DNA"/>
</dbReference>
<dbReference type="InterPro" id="IPR038404">
    <property type="entry name" value="TRAP_DctP_sf"/>
</dbReference>
<dbReference type="RefSeq" id="WP_003807833.1">
    <property type="nucleotide sequence ID" value="NC_019382.1"/>
</dbReference>
<evidence type="ECO:0000256" key="1">
    <source>
        <dbReference type="ARBA" id="ARBA00009023"/>
    </source>
</evidence>
<gene>
    <name evidence="4" type="ORF">BN112_2902</name>
</gene>
<dbReference type="Gene3D" id="3.40.190.170">
    <property type="entry name" value="Bacterial extracellular solute-binding protein, family 7"/>
    <property type="match status" value="1"/>
</dbReference>
<dbReference type="HOGENOM" id="CLU_670648_0_0_4"/>
<sequence>MTHSNHNSMRRSTLRKLTGLGMGTILTAGAGAAAVIAPFNSFAKSESKAAYRFRFGTIYTPAAAEYTAPGIYDFVERVQRKSDGEIAIQLIDKAQACSEDQCAQRVMNGILHMGSSTFQNTGATMPYSVALDWPFLWKSRVAYHNFLLSKESNRLYRDVLRNKYGVVPLYASGGMRNIMMGKKYSEAADITSPDALTGAKIRITNSEMISNFAKSMGMAPIPLAWGELLEGLKSGLVDATETYPSAAAGFGMYSVLSQDIDVQFCPGYSMIFMAAKTFDKLPERLQELIYESAYESMVEAYQTAIIAESTLVGIGPNPSPDSAYQRGKIRQIKLSPEQHAAFKERGSVENNLQLYANLRKQLDDIARIDVYGALSEYAKNTSSTELMAEKWWT</sequence>
<dbReference type="Proteomes" id="UP000007564">
    <property type="component" value="Chromosome"/>
</dbReference>
<dbReference type="OrthoDB" id="7655321at2"/>
<evidence type="ECO:0000256" key="3">
    <source>
        <dbReference type="ARBA" id="ARBA00022729"/>
    </source>
</evidence>
<dbReference type="GO" id="GO:0055085">
    <property type="term" value="P:transmembrane transport"/>
    <property type="evidence" value="ECO:0007669"/>
    <property type="project" value="InterPro"/>
</dbReference>
<name>A0A0C6P9Q3_BORBO</name>
<dbReference type="NCBIfam" id="NF037995">
    <property type="entry name" value="TRAP_S1"/>
    <property type="match status" value="1"/>
</dbReference>
<comment type="similarity">
    <text evidence="1">Belongs to the bacterial solute-binding protein 7 family.</text>
</comment>
<dbReference type="KEGG" id="bbh:BN112_2902"/>
<dbReference type="Pfam" id="PF03480">
    <property type="entry name" value="DctP"/>
    <property type="match status" value="1"/>
</dbReference>
<protein>
    <submittedName>
        <fullName evidence="4">Putative exported protein</fullName>
    </submittedName>
</protein>
<organism evidence="4 5">
    <name type="scientific">Bordetella bronchiseptica 253</name>
    <dbReference type="NCBI Taxonomy" id="568707"/>
    <lineage>
        <taxon>Bacteria</taxon>
        <taxon>Pseudomonadati</taxon>
        <taxon>Pseudomonadota</taxon>
        <taxon>Betaproteobacteria</taxon>
        <taxon>Burkholderiales</taxon>
        <taxon>Alcaligenaceae</taxon>
        <taxon>Bordetella</taxon>
    </lineage>
</organism>
<evidence type="ECO:0000313" key="4">
    <source>
        <dbReference type="EMBL" id="CCJ54819.1"/>
    </source>
</evidence>
<dbReference type="InterPro" id="IPR018389">
    <property type="entry name" value="DctP_fam"/>
</dbReference>
<accession>A0A0C6P9Q3</accession>
<dbReference type="PANTHER" id="PTHR33376:SF7">
    <property type="entry name" value="C4-DICARBOXYLATE-BINDING PROTEIN DCTB"/>
    <property type="match status" value="1"/>
</dbReference>